<protein>
    <submittedName>
        <fullName evidence="4">Putative pwi domain mrna processing protein</fullName>
    </submittedName>
</protein>
<reference evidence="4 5" key="1">
    <citation type="journal article" date="2018" name="BMC Genomics">
        <title>Comparative genome analyses reveal sequence features reflecting distinct modes of host-adaptation between dicot and monocot powdery mildew.</title>
        <authorList>
            <person name="Wu Y."/>
            <person name="Ma X."/>
            <person name="Pan Z."/>
            <person name="Kale S.D."/>
            <person name="Song Y."/>
            <person name="King H."/>
            <person name="Zhang Q."/>
            <person name="Presley C."/>
            <person name="Deng X."/>
            <person name="Wei C.I."/>
            <person name="Xiao S."/>
        </authorList>
    </citation>
    <scope>NUCLEOTIDE SEQUENCE [LARGE SCALE GENOMIC DNA]</scope>
    <source>
        <strain evidence="4">UMSG2</strain>
    </source>
</reference>
<dbReference type="OrthoDB" id="163257at2759"/>
<feature type="region of interest" description="Disordered" evidence="2">
    <location>
        <begin position="124"/>
        <end position="513"/>
    </location>
</feature>
<dbReference type="Gene3D" id="1.20.1390.10">
    <property type="entry name" value="PWI domain"/>
    <property type="match status" value="1"/>
</dbReference>
<sequence length="513" mass="59779">MACSVDAKLLKTTKFPPEFNQKVDMEKVNAEVIKKWIASKISEILGNDDDVVIELCFNLIEGSRYPDIKKTQIQLTGFLDKDTASFCKELWKLCLSAQTNPQGVPKELLEAKKLELIQEKIEAGRTAEEARKKKEEQQRREREISNSKNRNNEPEDRGQRSARGDSWRGRHGERDFDRRKIERHSGRNDMRAFDRRSSRYSKSPPRRRDSRDRGNFRPTRKLDTYIPHRRTNRRRASRSRSRSRSSSVIRSRSRSINERRARSLSRSRSPTPRRKSRSPPRRAETYRGRSERYGRVKSPSRRSRRRSPSPSDSLHSRSRSYSRSPRPIKRRRYKSRTSSSSPHQGRRYTRSRSYSSSSSRSPSHNSRRTQARSSAKNKSSRSPKADDSKISGTRIDSRRQRETSEPYLSKGSSRNKSPQRGRRSPPKSPRRNSHRSRSPSPSRAIGGSVRKRRRSIQYYEPANRRRQNDTSTLLHNDKRESKTDFSEVDRRSLNQDSKSCNSTKTSASDEVGK</sequence>
<evidence type="ECO:0000256" key="1">
    <source>
        <dbReference type="ARBA" id="ARBA00022664"/>
    </source>
</evidence>
<feature type="compositionally biased region" description="Basic and acidic residues" evidence="2">
    <location>
        <begin position="281"/>
        <end position="294"/>
    </location>
</feature>
<feature type="compositionally biased region" description="Low complexity" evidence="2">
    <location>
        <begin position="351"/>
        <end position="364"/>
    </location>
</feature>
<feature type="compositionally biased region" description="Basic and acidic residues" evidence="2">
    <location>
        <begin position="124"/>
        <end position="197"/>
    </location>
</feature>
<dbReference type="Pfam" id="PF01480">
    <property type="entry name" value="PWI"/>
    <property type="match status" value="1"/>
</dbReference>
<dbReference type="GO" id="GO:0005681">
    <property type="term" value="C:spliceosomal complex"/>
    <property type="evidence" value="ECO:0007669"/>
    <property type="project" value="TreeGrafter"/>
</dbReference>
<gene>
    <name evidence="4" type="ORF">OnM2_073016</name>
</gene>
<organism evidence="4 5">
    <name type="scientific">Erysiphe neolycopersici</name>
    <dbReference type="NCBI Taxonomy" id="212602"/>
    <lineage>
        <taxon>Eukaryota</taxon>
        <taxon>Fungi</taxon>
        <taxon>Dikarya</taxon>
        <taxon>Ascomycota</taxon>
        <taxon>Pezizomycotina</taxon>
        <taxon>Leotiomycetes</taxon>
        <taxon>Erysiphales</taxon>
        <taxon>Erysiphaceae</taxon>
        <taxon>Erysiphe</taxon>
    </lineage>
</organism>
<dbReference type="PROSITE" id="PS51025">
    <property type="entry name" value="PWI"/>
    <property type="match status" value="1"/>
</dbReference>
<dbReference type="Proteomes" id="UP000286134">
    <property type="component" value="Unassembled WGS sequence"/>
</dbReference>
<dbReference type="AlphaFoldDB" id="A0A420HJ96"/>
<dbReference type="GO" id="GO:0003723">
    <property type="term" value="F:RNA binding"/>
    <property type="evidence" value="ECO:0007669"/>
    <property type="project" value="TreeGrafter"/>
</dbReference>
<dbReference type="EMBL" id="MCFK01007374">
    <property type="protein sequence ID" value="RKF57497.1"/>
    <property type="molecule type" value="Genomic_DNA"/>
</dbReference>
<keyword evidence="1" id="KW-0507">mRNA processing</keyword>
<dbReference type="STRING" id="212602.A0A420HJ96"/>
<dbReference type="SMART" id="SM00311">
    <property type="entry name" value="PWI"/>
    <property type="match status" value="1"/>
</dbReference>
<proteinExistence type="predicted"/>
<feature type="compositionally biased region" description="Basic residues" evidence="2">
    <location>
        <begin position="227"/>
        <end position="243"/>
    </location>
</feature>
<dbReference type="InterPro" id="IPR036483">
    <property type="entry name" value="PWI_dom_sf"/>
</dbReference>
<evidence type="ECO:0000259" key="3">
    <source>
        <dbReference type="PROSITE" id="PS51025"/>
    </source>
</evidence>
<feature type="domain" description="PWI" evidence="3">
    <location>
        <begin position="12"/>
        <end position="111"/>
    </location>
</feature>
<feature type="compositionally biased region" description="Low complexity" evidence="2">
    <location>
        <begin position="371"/>
        <end position="382"/>
    </location>
</feature>
<feature type="compositionally biased region" description="Basic and acidic residues" evidence="2">
    <location>
        <begin position="206"/>
        <end position="223"/>
    </location>
</feature>
<evidence type="ECO:0000313" key="4">
    <source>
        <dbReference type="EMBL" id="RKF57497.1"/>
    </source>
</evidence>
<comment type="caution">
    <text evidence="4">The sequence shown here is derived from an EMBL/GenBank/DDBJ whole genome shotgun (WGS) entry which is preliminary data.</text>
</comment>
<dbReference type="InterPro" id="IPR002483">
    <property type="entry name" value="PWI_dom"/>
</dbReference>
<evidence type="ECO:0000256" key="2">
    <source>
        <dbReference type="SAM" id="MobiDB-lite"/>
    </source>
</evidence>
<feature type="compositionally biased region" description="Basic and acidic residues" evidence="2">
    <location>
        <begin position="475"/>
        <end position="493"/>
    </location>
</feature>
<accession>A0A420HJ96</accession>
<dbReference type="PANTHER" id="PTHR23148">
    <property type="entry name" value="SERINE/ARGININE REGULATED NUCLEAR MATRIX PROTEIN"/>
    <property type="match status" value="1"/>
</dbReference>
<dbReference type="PANTHER" id="PTHR23148:SF0">
    <property type="entry name" value="SERINE_ARGININE REPETITIVE MATRIX PROTEIN 1"/>
    <property type="match status" value="1"/>
</dbReference>
<feature type="compositionally biased region" description="Basic residues" evidence="2">
    <location>
        <begin position="316"/>
        <end position="335"/>
    </location>
</feature>
<evidence type="ECO:0000313" key="5">
    <source>
        <dbReference type="Proteomes" id="UP000286134"/>
    </source>
</evidence>
<feature type="compositionally biased region" description="Basic and acidic residues" evidence="2">
    <location>
        <begin position="383"/>
        <end position="404"/>
    </location>
</feature>
<feature type="compositionally biased region" description="Basic residues" evidence="2">
    <location>
        <begin position="298"/>
        <end position="307"/>
    </location>
</feature>
<feature type="compositionally biased region" description="Polar residues" evidence="2">
    <location>
        <begin position="494"/>
        <end position="513"/>
    </location>
</feature>
<keyword evidence="5" id="KW-1185">Reference proteome</keyword>
<name>A0A420HJ96_9PEZI</name>
<dbReference type="SUPFAM" id="SSF101233">
    <property type="entry name" value="PWI domain"/>
    <property type="match status" value="1"/>
</dbReference>
<feature type="compositionally biased region" description="Basic residues" evidence="2">
    <location>
        <begin position="271"/>
        <end position="280"/>
    </location>
</feature>
<feature type="compositionally biased region" description="Basic residues" evidence="2">
    <location>
        <begin position="417"/>
        <end position="437"/>
    </location>
</feature>
<dbReference type="GO" id="GO:0006397">
    <property type="term" value="P:mRNA processing"/>
    <property type="evidence" value="ECO:0007669"/>
    <property type="project" value="UniProtKB-KW"/>
</dbReference>
<dbReference type="InterPro" id="IPR052225">
    <property type="entry name" value="Ser/Arg_repetitive_matrix"/>
</dbReference>
<dbReference type="GO" id="GO:0048024">
    <property type="term" value="P:regulation of mRNA splicing, via spliceosome"/>
    <property type="evidence" value="ECO:0007669"/>
    <property type="project" value="TreeGrafter"/>
</dbReference>